<dbReference type="PANTHER" id="PTHR31635">
    <property type="entry name" value="REVERSE TRANSCRIPTASE DOMAIN-CONTAINING PROTEIN-RELATED"/>
    <property type="match status" value="1"/>
</dbReference>
<dbReference type="AlphaFoldDB" id="A0AAV7UW67"/>
<dbReference type="Proteomes" id="UP001066276">
    <property type="component" value="Chromosome 2_2"/>
</dbReference>
<feature type="domain" description="Reverse transcriptase" evidence="1">
    <location>
        <begin position="1"/>
        <end position="148"/>
    </location>
</feature>
<comment type="caution">
    <text evidence="2">The sequence shown here is derived from an EMBL/GenBank/DDBJ whole genome shotgun (WGS) entry which is preliminary data.</text>
</comment>
<sequence>MCLLGLGIHYIKAVQAIYYKHVARIQLMGGQSGLMHIERGTQEGCPCSPLLFALYIKPFIHKMDANPTILPAERHGWDMKMLAYADDVAVLTTNPDAALQAMEEEATKFRTFSGYQLNSNKTQLVVNNQFNTQDFRVVEHVVYLEIQISTSIDRSVELNLAQ</sequence>
<name>A0AAV7UW67_PLEWA</name>
<dbReference type="InterPro" id="IPR000477">
    <property type="entry name" value="RT_dom"/>
</dbReference>
<dbReference type="PROSITE" id="PS50878">
    <property type="entry name" value="RT_POL"/>
    <property type="match status" value="1"/>
</dbReference>
<evidence type="ECO:0000313" key="3">
    <source>
        <dbReference type="Proteomes" id="UP001066276"/>
    </source>
</evidence>
<keyword evidence="3" id="KW-1185">Reference proteome</keyword>
<organism evidence="2 3">
    <name type="scientific">Pleurodeles waltl</name>
    <name type="common">Iberian ribbed newt</name>
    <dbReference type="NCBI Taxonomy" id="8319"/>
    <lineage>
        <taxon>Eukaryota</taxon>
        <taxon>Metazoa</taxon>
        <taxon>Chordata</taxon>
        <taxon>Craniata</taxon>
        <taxon>Vertebrata</taxon>
        <taxon>Euteleostomi</taxon>
        <taxon>Amphibia</taxon>
        <taxon>Batrachia</taxon>
        <taxon>Caudata</taxon>
        <taxon>Salamandroidea</taxon>
        <taxon>Salamandridae</taxon>
        <taxon>Pleurodelinae</taxon>
        <taxon>Pleurodeles</taxon>
    </lineage>
</organism>
<proteinExistence type="predicted"/>
<dbReference type="PANTHER" id="PTHR31635:SF196">
    <property type="entry name" value="REVERSE TRANSCRIPTASE DOMAIN-CONTAINING PROTEIN-RELATED"/>
    <property type="match status" value="1"/>
</dbReference>
<evidence type="ECO:0000313" key="2">
    <source>
        <dbReference type="EMBL" id="KAJ1193294.1"/>
    </source>
</evidence>
<protein>
    <recommendedName>
        <fullName evidence="1">Reverse transcriptase domain-containing protein</fullName>
    </recommendedName>
</protein>
<dbReference type="EMBL" id="JANPWB010000004">
    <property type="protein sequence ID" value="KAJ1193294.1"/>
    <property type="molecule type" value="Genomic_DNA"/>
</dbReference>
<gene>
    <name evidence="2" type="ORF">NDU88_002593</name>
</gene>
<evidence type="ECO:0000259" key="1">
    <source>
        <dbReference type="PROSITE" id="PS50878"/>
    </source>
</evidence>
<reference evidence="2" key="1">
    <citation type="journal article" date="2022" name="bioRxiv">
        <title>Sequencing and chromosome-scale assembly of the giantPleurodeles waltlgenome.</title>
        <authorList>
            <person name="Brown T."/>
            <person name="Elewa A."/>
            <person name="Iarovenko S."/>
            <person name="Subramanian E."/>
            <person name="Araus A.J."/>
            <person name="Petzold A."/>
            <person name="Susuki M."/>
            <person name="Suzuki K.-i.T."/>
            <person name="Hayashi T."/>
            <person name="Toyoda A."/>
            <person name="Oliveira C."/>
            <person name="Osipova E."/>
            <person name="Leigh N.D."/>
            <person name="Simon A."/>
            <person name="Yun M.H."/>
        </authorList>
    </citation>
    <scope>NUCLEOTIDE SEQUENCE</scope>
    <source>
        <strain evidence="2">20211129_DDA</strain>
        <tissue evidence="2">Liver</tissue>
    </source>
</reference>
<dbReference type="Pfam" id="PF00078">
    <property type="entry name" value="RVT_1"/>
    <property type="match status" value="1"/>
</dbReference>
<accession>A0AAV7UW67</accession>